<comment type="similarity">
    <text evidence="2">Belongs to the protein prenyltransferase subunit beta family.</text>
</comment>
<evidence type="ECO:0000256" key="4">
    <source>
        <dbReference type="ARBA" id="ARBA00012656"/>
    </source>
</evidence>
<evidence type="ECO:0000256" key="5">
    <source>
        <dbReference type="ARBA" id="ARBA00022602"/>
    </source>
</evidence>
<feature type="region of interest" description="Disordered" evidence="14">
    <location>
        <begin position="382"/>
        <end position="408"/>
    </location>
</feature>
<evidence type="ECO:0000259" key="15">
    <source>
        <dbReference type="Pfam" id="PF00432"/>
    </source>
</evidence>
<evidence type="ECO:0000256" key="12">
    <source>
        <dbReference type="ARBA" id="ARBA00047658"/>
    </source>
</evidence>
<dbReference type="Gene3D" id="1.50.10.20">
    <property type="match status" value="1"/>
</dbReference>
<dbReference type="GO" id="GO:0004663">
    <property type="term" value="F:Rab geranylgeranyltransferase activity"/>
    <property type="evidence" value="ECO:0007669"/>
    <property type="project" value="UniProtKB-EC"/>
</dbReference>
<accession>A0A9P5CGU5</accession>
<evidence type="ECO:0000256" key="2">
    <source>
        <dbReference type="ARBA" id="ARBA00010497"/>
    </source>
</evidence>
<comment type="catalytic activity">
    <reaction evidence="12">
        <text>geranylgeranyl diphosphate + L-cysteinyl-[protein] = S-geranylgeranyl-L-cysteinyl-[protein] + diphosphate</text>
        <dbReference type="Rhea" id="RHEA:21240"/>
        <dbReference type="Rhea" id="RHEA-COMP:10131"/>
        <dbReference type="Rhea" id="RHEA-COMP:11537"/>
        <dbReference type="ChEBI" id="CHEBI:29950"/>
        <dbReference type="ChEBI" id="CHEBI:33019"/>
        <dbReference type="ChEBI" id="CHEBI:57533"/>
        <dbReference type="ChEBI" id="CHEBI:86021"/>
        <dbReference type="EC" id="2.5.1.60"/>
    </reaction>
</comment>
<dbReference type="GO" id="GO:0005968">
    <property type="term" value="C:Rab-protein geranylgeranyltransferase complex"/>
    <property type="evidence" value="ECO:0007669"/>
    <property type="project" value="TreeGrafter"/>
</dbReference>
<keyword evidence="9" id="KW-0862">Zinc</keyword>
<dbReference type="PANTHER" id="PTHR11774:SF11">
    <property type="entry name" value="GERANYLGERANYL TRANSFERASE TYPE-2 SUBUNIT BETA"/>
    <property type="match status" value="1"/>
</dbReference>
<dbReference type="Pfam" id="PF00432">
    <property type="entry name" value="Prenyltrans"/>
    <property type="match status" value="1"/>
</dbReference>
<organism evidence="16 17">
    <name type="scientific">Trichoderma lentiforme</name>
    <dbReference type="NCBI Taxonomy" id="1567552"/>
    <lineage>
        <taxon>Eukaryota</taxon>
        <taxon>Fungi</taxon>
        <taxon>Dikarya</taxon>
        <taxon>Ascomycota</taxon>
        <taxon>Pezizomycotina</taxon>
        <taxon>Sordariomycetes</taxon>
        <taxon>Hypocreomycetidae</taxon>
        <taxon>Hypocreales</taxon>
        <taxon>Hypocreaceae</taxon>
        <taxon>Trichoderma</taxon>
    </lineage>
</organism>
<sequence length="856" mass="94644">MAEATGNSEGPKLATDAHVKYVLSLDTKTDELDYWMTEHLRLNGAYWGLSALHFLSRPEALPRKDTIDFVLSCQHENGGFGAAPGHDAHLLSTVSAVQILAMVDGFDELEARGKGKAVVGKFLADLQNPESGSFFGDEWGEEDTRFLYAALNALSLLGLLSLVDVDKAVAHVVSCTNFDGGYGAKPGAESHAAQVFTCVAALAIAGRLDLVEHEKLGRWLSERQLPGGGLNGRPEKQEDVCYSWWVLSSLAIIDRVHWIEKQALINFILNCQDPDNGGFSDRPGNQDMASVVTAGSSSGSGSKQIPLHCTVCPETPRFSDVSHLLTHIASKGHLHHETQTKLKAHQDVAASVSLQRYEQWYKDNGIEGLLVERMKAKQLKEAARSKRARGAASLAASKEQPKRKIKRTESDTLVKNEREDFPPDFPMFPGFYPSDNENEVQDDYFGAGDMMALKGQVWPGMGKMDLANEDMKRTRNQRKPKSVIEKMRRTSEGIEPTQVVMTAEFEVERIKDVYDSSSPVPDQEDATPVKKTAKPRRKRGEPLAEISANIPRGGNRRLTRDNAGQGKSSKPLLAFSRTPSSDITPTLGQFKRSHDIFRDDDKLPSRYSCFPHNRNADSVFDLRSRMGLHQLNPIAHSNIVSPTPGSRDIPDRGFSTRDLHRGRGQDQAYLNMNGHVGLGSLNHSDLSFALNGSSIYNNTPRFPFATSNHFNTLTHDHFRLSSGHTTQHKFDDYANTSASEGSTVANHYLDIPNTNPLFSQDRLFLGSCGQAGSASNLSPLRFTSINHNQETSHSMRQNQPTANIKLEPPQLCDVLDDTSIDDEKESRFPGQGIWESQGSDNGIDVHEDLRHDELEL</sequence>
<evidence type="ECO:0000313" key="16">
    <source>
        <dbReference type="EMBL" id="KAF3074894.1"/>
    </source>
</evidence>
<evidence type="ECO:0000256" key="1">
    <source>
        <dbReference type="ARBA" id="ARBA00001947"/>
    </source>
</evidence>
<keyword evidence="8" id="KW-0677">Repeat</keyword>
<comment type="cofactor">
    <cofactor evidence="1">
        <name>Zn(2+)</name>
        <dbReference type="ChEBI" id="CHEBI:29105"/>
    </cofactor>
</comment>
<name>A0A9P5CGU5_9HYPO</name>
<dbReference type="InterPro" id="IPR001330">
    <property type="entry name" value="Prenyltrans"/>
</dbReference>
<evidence type="ECO:0000256" key="13">
    <source>
        <dbReference type="ARBA" id="ARBA00069127"/>
    </source>
</evidence>
<dbReference type="CDD" id="cd02894">
    <property type="entry name" value="GGTase-II"/>
    <property type="match status" value="1"/>
</dbReference>
<feature type="region of interest" description="Disordered" evidence="14">
    <location>
        <begin position="822"/>
        <end position="856"/>
    </location>
</feature>
<dbReference type="EMBL" id="QLNT01000004">
    <property type="protein sequence ID" value="KAF3074894.1"/>
    <property type="molecule type" value="Genomic_DNA"/>
</dbReference>
<feature type="region of interest" description="Disordered" evidence="14">
    <location>
        <begin position="514"/>
        <end position="587"/>
    </location>
</feature>
<dbReference type="FunFam" id="1.50.10.20:FF:000012">
    <property type="entry name" value="Geranylgeranyl transferase type-2 subunit beta"/>
    <property type="match status" value="1"/>
</dbReference>
<evidence type="ECO:0000256" key="11">
    <source>
        <dbReference type="ARBA" id="ARBA00032766"/>
    </source>
</evidence>
<keyword evidence="17" id="KW-1185">Reference proteome</keyword>
<evidence type="ECO:0000256" key="3">
    <source>
        <dbReference type="ARBA" id="ARBA00011355"/>
    </source>
</evidence>
<dbReference type="InterPro" id="IPR045089">
    <property type="entry name" value="PGGT1B-like"/>
</dbReference>
<feature type="compositionally biased region" description="Basic and acidic residues" evidence="14">
    <location>
        <begin position="843"/>
        <end position="856"/>
    </location>
</feature>
<dbReference type="Proteomes" id="UP000801864">
    <property type="component" value="Unassembled WGS sequence"/>
</dbReference>
<dbReference type="AlphaFoldDB" id="A0A9P5CGU5"/>
<evidence type="ECO:0000256" key="7">
    <source>
        <dbReference type="ARBA" id="ARBA00022723"/>
    </source>
</evidence>
<evidence type="ECO:0000256" key="8">
    <source>
        <dbReference type="ARBA" id="ARBA00022737"/>
    </source>
</evidence>
<keyword evidence="7" id="KW-0479">Metal-binding</keyword>
<evidence type="ECO:0000256" key="9">
    <source>
        <dbReference type="ARBA" id="ARBA00022833"/>
    </source>
</evidence>
<keyword evidence="6 16" id="KW-0808">Transferase</keyword>
<evidence type="ECO:0000256" key="6">
    <source>
        <dbReference type="ARBA" id="ARBA00022679"/>
    </source>
</evidence>
<dbReference type="SUPFAM" id="SSF48239">
    <property type="entry name" value="Terpenoid cyclases/Protein prenyltransferases"/>
    <property type="match status" value="1"/>
</dbReference>
<proteinExistence type="inferred from homology"/>
<protein>
    <recommendedName>
        <fullName evidence="13">Geranylgeranyl transferase type-2 subunit beta</fullName>
        <ecNumber evidence="4">2.5.1.60</ecNumber>
    </recommendedName>
    <alternativeName>
        <fullName evidence="10">Geranylgeranyl transferase type II subunit beta</fullName>
    </alternativeName>
    <alternativeName>
        <fullName evidence="11">Type II protein geranyl-geranyltransferase subunit beta</fullName>
    </alternativeName>
</protein>
<keyword evidence="5" id="KW-0637">Prenyltransferase</keyword>
<dbReference type="PANTHER" id="PTHR11774">
    <property type="entry name" value="GERANYLGERANYL TRANSFERASE TYPE BETA SUBUNIT"/>
    <property type="match status" value="1"/>
</dbReference>
<dbReference type="GO" id="GO:0072657">
    <property type="term" value="P:protein localization to membrane"/>
    <property type="evidence" value="ECO:0007669"/>
    <property type="project" value="UniProtKB-ARBA"/>
</dbReference>
<reference evidence="16 17" key="1">
    <citation type="submission" date="2018-06" db="EMBL/GenBank/DDBJ databases">
        <title>Genome analysis of cellulolytic fungus Trichoderma lentiforme CFAM-422.</title>
        <authorList>
            <person name="Steindorff A.S."/>
            <person name="Formighieri E.F."/>
            <person name="Midorikawa G.E.O."/>
            <person name="Tamietti M.S."/>
            <person name="Ramos E.Z."/>
            <person name="Silva A.S."/>
            <person name="Bon E.P.S."/>
            <person name="Mendes T.D."/>
            <person name="Damaso M.C.T."/>
            <person name="Favaro L.C.L."/>
        </authorList>
    </citation>
    <scope>NUCLEOTIDE SEQUENCE [LARGE SCALE GENOMIC DNA]</scope>
    <source>
        <strain evidence="16 17">CFAM-422</strain>
    </source>
</reference>
<dbReference type="InterPro" id="IPR008930">
    <property type="entry name" value="Terpenoid_cyclase/PrenylTrfase"/>
</dbReference>
<gene>
    <name evidence="16" type="ORF">CFAM422_002935</name>
</gene>
<feature type="domain" description="Prenyltransferase alpha-alpha toroid" evidence="15">
    <location>
        <begin position="13"/>
        <end position="286"/>
    </location>
</feature>
<comment type="caution">
    <text evidence="16">The sequence shown here is derived from an EMBL/GenBank/DDBJ whole genome shotgun (WGS) entry which is preliminary data.</text>
</comment>
<feature type="compositionally biased region" description="Polar residues" evidence="14">
    <location>
        <begin position="577"/>
        <end position="587"/>
    </location>
</feature>
<evidence type="ECO:0000256" key="14">
    <source>
        <dbReference type="SAM" id="MobiDB-lite"/>
    </source>
</evidence>
<dbReference type="EC" id="2.5.1.60" evidence="4"/>
<dbReference type="InterPro" id="IPR026873">
    <property type="entry name" value="Ptb1"/>
</dbReference>
<evidence type="ECO:0000256" key="10">
    <source>
        <dbReference type="ARBA" id="ARBA00030816"/>
    </source>
</evidence>
<dbReference type="GO" id="GO:0046872">
    <property type="term" value="F:metal ion binding"/>
    <property type="evidence" value="ECO:0007669"/>
    <property type="project" value="UniProtKB-KW"/>
</dbReference>
<feature type="compositionally biased region" description="Basic and acidic residues" evidence="14">
    <location>
        <begin position="399"/>
        <end position="408"/>
    </location>
</feature>
<evidence type="ECO:0000313" key="17">
    <source>
        <dbReference type="Proteomes" id="UP000801864"/>
    </source>
</evidence>
<comment type="subunit">
    <text evidence="3">Heterodimer of an alpha and a beta subunit.</text>
</comment>